<evidence type="ECO:0000259" key="9">
    <source>
        <dbReference type="Pfam" id="PF12704"/>
    </source>
</evidence>
<keyword evidence="2" id="KW-1003">Cell membrane</keyword>
<dbReference type="InterPro" id="IPR003838">
    <property type="entry name" value="ABC3_permease_C"/>
</dbReference>
<dbReference type="GO" id="GO:0022857">
    <property type="term" value="F:transmembrane transporter activity"/>
    <property type="evidence" value="ECO:0007669"/>
    <property type="project" value="TreeGrafter"/>
</dbReference>
<feature type="domain" description="ABC3 transporter permease C-terminal" evidence="8">
    <location>
        <begin position="272"/>
        <end position="391"/>
    </location>
</feature>
<feature type="transmembrane region" description="Helical" evidence="7">
    <location>
        <begin position="265"/>
        <end position="289"/>
    </location>
</feature>
<gene>
    <name evidence="10" type="ORF">COB20_09910</name>
</gene>
<comment type="caution">
    <text evidence="10">The sequence shown here is derived from an EMBL/GenBank/DDBJ whole genome shotgun (WGS) entry which is preliminary data.</text>
</comment>
<feature type="transmembrane region" description="Helical" evidence="7">
    <location>
        <begin position="683"/>
        <end position="711"/>
    </location>
</feature>
<feature type="transmembrane region" description="Helical" evidence="7">
    <location>
        <begin position="744"/>
        <end position="765"/>
    </location>
</feature>
<feature type="domain" description="MacB-like periplasmic core" evidence="9">
    <location>
        <begin position="514"/>
        <end position="645"/>
    </location>
</feature>
<dbReference type="Pfam" id="PF02687">
    <property type="entry name" value="FtsX"/>
    <property type="match status" value="2"/>
</dbReference>
<evidence type="ECO:0000256" key="7">
    <source>
        <dbReference type="SAM" id="Phobius"/>
    </source>
</evidence>
<feature type="transmembrane region" description="Helical" evidence="7">
    <location>
        <begin position="20"/>
        <end position="42"/>
    </location>
</feature>
<keyword evidence="3 7" id="KW-0812">Transmembrane</keyword>
<reference evidence="11" key="1">
    <citation type="submission" date="2017-08" db="EMBL/GenBank/DDBJ databases">
        <title>A dynamic microbial community with high functional redundancy inhabits the cold, oxic subseafloor aquifer.</title>
        <authorList>
            <person name="Tully B.J."/>
            <person name="Wheat C.G."/>
            <person name="Glazer B.T."/>
            <person name="Huber J.A."/>
        </authorList>
    </citation>
    <scope>NUCLEOTIDE SEQUENCE [LARGE SCALE GENOMIC DNA]</scope>
</reference>
<evidence type="ECO:0000256" key="2">
    <source>
        <dbReference type="ARBA" id="ARBA00022475"/>
    </source>
</evidence>
<evidence type="ECO:0000256" key="5">
    <source>
        <dbReference type="ARBA" id="ARBA00023136"/>
    </source>
</evidence>
<dbReference type="PANTHER" id="PTHR30572:SF4">
    <property type="entry name" value="ABC TRANSPORTER PERMEASE YTRF"/>
    <property type="match status" value="1"/>
</dbReference>
<comment type="similarity">
    <text evidence="6">Belongs to the ABC-4 integral membrane protein family.</text>
</comment>
<dbReference type="InterPro" id="IPR025857">
    <property type="entry name" value="MacB_PCD"/>
</dbReference>
<keyword evidence="5 7" id="KW-0472">Membrane</keyword>
<comment type="subcellular location">
    <subcellularLocation>
        <location evidence="1">Cell membrane</location>
        <topology evidence="1">Multi-pass membrane protein</topology>
    </subcellularLocation>
</comment>
<evidence type="ECO:0008006" key="12">
    <source>
        <dbReference type="Google" id="ProtNLM"/>
    </source>
</evidence>
<evidence type="ECO:0000256" key="3">
    <source>
        <dbReference type="ARBA" id="ARBA00022692"/>
    </source>
</evidence>
<dbReference type="Proteomes" id="UP000218767">
    <property type="component" value="Unassembled WGS sequence"/>
</dbReference>
<feature type="transmembrane region" description="Helical" evidence="7">
    <location>
        <begin position="321"/>
        <end position="345"/>
    </location>
</feature>
<feature type="transmembrane region" description="Helical" evidence="7">
    <location>
        <begin position="365"/>
        <end position="385"/>
    </location>
</feature>
<accession>A0A2A4X2H0</accession>
<feature type="domain" description="ABC3 transporter permease C-terminal" evidence="8">
    <location>
        <begin position="694"/>
        <end position="809"/>
    </location>
</feature>
<dbReference type="PANTHER" id="PTHR30572">
    <property type="entry name" value="MEMBRANE COMPONENT OF TRANSPORTER-RELATED"/>
    <property type="match status" value="1"/>
</dbReference>
<keyword evidence="4 7" id="KW-1133">Transmembrane helix</keyword>
<dbReference type="InterPro" id="IPR050250">
    <property type="entry name" value="Macrolide_Exporter_MacB"/>
</dbReference>
<evidence type="ECO:0000256" key="6">
    <source>
        <dbReference type="ARBA" id="ARBA00038076"/>
    </source>
</evidence>
<evidence type="ECO:0000313" key="11">
    <source>
        <dbReference type="Proteomes" id="UP000218767"/>
    </source>
</evidence>
<sequence>MNSWFELRYTLRLMRRKLGFTTLCIAVISLGIAVSLLLIFMAKVIGLEGLPFENGDRFVIIREGTNEQNNVQLDSFSYSRIAQIADSYEQLGAYREIPAVFTDGETAESFNAARISPNLLAITNVPPLLGRSLQAVDDSFGAIPVALISYELWQSYYAGSENILGQQSRINGELYSIVGVMPEDFRYPKHNDLWLPLQLEPNQEPGGSANLTPIGLLKEGVDLAAAEVEVNAILQSVNEQFSDIYRERVGFVKTFSQIFTSAMRFVPLLVGLAISILSLVCLNVSNLLIVRSNERIAELAVRTAVGGTRWRTIRQVLMESLLICVIGAFFGLIIGGVGLALLEYWMASSFELPFWLGFSVEKSDVVIVFAAAIFVWALSGFYPAWTATRQDISGVLNHDGKAAGSVGSGRLTRLLVSAEVVISCFLLIICWVFVAFVYRANQVDFGVDAENLLAGRVDLNSSEYSSSEGRLRFLDELKIELLGTDVFESSAYANVLVGEYPGRYSYTLLDQEATVDNRAPEAGMIWVSENYLNLIGANLIAGRSFSGSDNEFSSPVVIVDQLFAEKHWPGEFAVGRQINLGVGQQIDLVTVIGVINQLIYGEPDRENLSRSSFYRPLAQLPFVDSMAQYDVTSMAMVLKVAEMASAPLADFEKTLKLAVNRVDRNIPVRGFMPLSQVTEDRVLAWNFMGTVFLLLSMITFVLSAIGIYGVVSRSVQLRTKEIGIRRALGSTDFSVISIFLKQGAVYLSLGLVLGGSNAILALGAVLGTIDTLVSLNVLLWVVVGVLFSLSLLIILASYIPARRAIKYEPGEALHYG</sequence>
<evidence type="ECO:0000313" key="10">
    <source>
        <dbReference type="EMBL" id="PCI76740.1"/>
    </source>
</evidence>
<evidence type="ECO:0000256" key="4">
    <source>
        <dbReference type="ARBA" id="ARBA00022989"/>
    </source>
</evidence>
<evidence type="ECO:0000259" key="8">
    <source>
        <dbReference type="Pfam" id="PF02687"/>
    </source>
</evidence>
<organism evidence="10 11">
    <name type="scientific">SAR86 cluster bacterium</name>
    <dbReference type="NCBI Taxonomy" id="2030880"/>
    <lineage>
        <taxon>Bacteria</taxon>
        <taxon>Pseudomonadati</taxon>
        <taxon>Pseudomonadota</taxon>
        <taxon>Gammaproteobacteria</taxon>
        <taxon>SAR86 cluster</taxon>
    </lineage>
</organism>
<dbReference type="EMBL" id="NVUL01000053">
    <property type="protein sequence ID" value="PCI76740.1"/>
    <property type="molecule type" value="Genomic_DNA"/>
</dbReference>
<dbReference type="Pfam" id="PF12704">
    <property type="entry name" value="MacB_PCD"/>
    <property type="match status" value="2"/>
</dbReference>
<dbReference type="GO" id="GO:0005886">
    <property type="term" value="C:plasma membrane"/>
    <property type="evidence" value="ECO:0007669"/>
    <property type="project" value="UniProtKB-SubCell"/>
</dbReference>
<name>A0A2A4X2H0_9GAMM</name>
<feature type="transmembrane region" description="Helical" evidence="7">
    <location>
        <begin position="777"/>
        <end position="799"/>
    </location>
</feature>
<evidence type="ECO:0000256" key="1">
    <source>
        <dbReference type="ARBA" id="ARBA00004651"/>
    </source>
</evidence>
<feature type="domain" description="MacB-like periplasmic core" evidence="9">
    <location>
        <begin position="22"/>
        <end position="232"/>
    </location>
</feature>
<feature type="transmembrane region" description="Helical" evidence="7">
    <location>
        <begin position="414"/>
        <end position="438"/>
    </location>
</feature>
<proteinExistence type="inferred from homology"/>
<dbReference type="AlphaFoldDB" id="A0A2A4X2H0"/>
<protein>
    <recommendedName>
        <fullName evidence="12">ABC transporter permease</fullName>
    </recommendedName>
</protein>